<keyword evidence="3" id="KW-0808">Transferase</keyword>
<dbReference type="InterPro" id="IPR052351">
    <property type="entry name" value="Ornithine_N-alpha-AT"/>
</dbReference>
<evidence type="ECO:0000256" key="5">
    <source>
        <dbReference type="ARBA" id="ARBA00023315"/>
    </source>
</evidence>
<dbReference type="PROSITE" id="PS51186">
    <property type="entry name" value="GNAT"/>
    <property type="match status" value="1"/>
</dbReference>
<dbReference type="Gene3D" id="3.40.630.30">
    <property type="match status" value="1"/>
</dbReference>
<evidence type="ECO:0000256" key="2">
    <source>
        <dbReference type="ARBA" id="ARBA00022516"/>
    </source>
</evidence>
<dbReference type="InterPro" id="IPR000182">
    <property type="entry name" value="GNAT_dom"/>
</dbReference>
<dbReference type="Pfam" id="PF13444">
    <property type="entry name" value="Acetyltransf_5"/>
    <property type="match status" value="1"/>
</dbReference>
<dbReference type="Proteomes" id="UP000733744">
    <property type="component" value="Unassembled WGS sequence"/>
</dbReference>
<comment type="caution">
    <text evidence="12">The sequence shown here is derived from an EMBL/GenBank/DDBJ whole genome shotgun (WGS) entry which is preliminary data.</text>
</comment>
<reference evidence="12 13" key="1">
    <citation type="journal article" date="2019" name="Antonie Van Leeuwenhoek">
        <title>Description of 'Ca. Methylobacter oryzae' KRF1, a novel species from the environmentally important Methylobacter clade 2.</title>
        <authorList>
            <person name="Khatri K."/>
            <person name="Mohite J.A."/>
            <person name="Pandit P.S."/>
            <person name="Bahulikar R."/>
            <person name="Rahalkar M.C."/>
        </authorList>
    </citation>
    <scope>NUCLEOTIDE SEQUENCE [LARGE SCALE GENOMIC DNA]</scope>
    <source>
        <strain evidence="12 13">KRF1</strain>
    </source>
</reference>
<evidence type="ECO:0000256" key="4">
    <source>
        <dbReference type="ARBA" id="ARBA00023098"/>
    </source>
</evidence>
<dbReference type="InterPro" id="IPR016181">
    <property type="entry name" value="Acyl_CoA_acyltransferase"/>
</dbReference>
<comment type="function">
    <text evidence="9">Catalyzes the first step in the biosynthesis of ornithine lipids, which are phosphorus-free membrane lipids. Catalyzes the 3-hydroxyacyl-acyl carrier protein-dependent acylation of ornithine to form lyso-ornithine lipid (LOL).</text>
</comment>
<keyword evidence="4" id="KW-0443">Lipid metabolism</keyword>
<evidence type="ECO:0000256" key="7">
    <source>
        <dbReference type="ARBA" id="ARBA00039058"/>
    </source>
</evidence>
<dbReference type="RefSeq" id="WP_127026655.1">
    <property type="nucleotide sequence ID" value="NZ_RYFG02000121.1"/>
</dbReference>
<keyword evidence="2" id="KW-0444">Lipid biosynthesis</keyword>
<dbReference type="EC" id="2.3.2.30" evidence="7"/>
<name>A0ABY3C4U3_9GAMM</name>
<evidence type="ECO:0000256" key="3">
    <source>
        <dbReference type="ARBA" id="ARBA00022679"/>
    </source>
</evidence>
<evidence type="ECO:0000256" key="9">
    <source>
        <dbReference type="ARBA" id="ARBA00045724"/>
    </source>
</evidence>
<keyword evidence="13" id="KW-1185">Reference proteome</keyword>
<gene>
    <name evidence="12" type="ORF">EKO24_022145</name>
</gene>
<comment type="similarity">
    <text evidence="6">Belongs to the acetyltransferase family. OlsB subfamily.</text>
</comment>
<evidence type="ECO:0000256" key="1">
    <source>
        <dbReference type="ARBA" id="ARBA00005189"/>
    </source>
</evidence>
<comment type="catalytic activity">
    <reaction evidence="10">
        <text>a (3R)-hydroxyacyl-[ACP] + L-ornithine = a lyso-ornithine lipid + holo-[ACP] + H(+)</text>
        <dbReference type="Rhea" id="RHEA:20633"/>
        <dbReference type="Rhea" id="RHEA-COMP:9685"/>
        <dbReference type="Rhea" id="RHEA-COMP:9945"/>
        <dbReference type="ChEBI" id="CHEBI:15378"/>
        <dbReference type="ChEBI" id="CHEBI:46911"/>
        <dbReference type="ChEBI" id="CHEBI:64479"/>
        <dbReference type="ChEBI" id="CHEBI:78827"/>
        <dbReference type="ChEBI" id="CHEBI:138482"/>
        <dbReference type="EC" id="2.3.2.30"/>
    </reaction>
    <physiologicalReaction direction="left-to-right" evidence="10">
        <dbReference type="Rhea" id="RHEA:20634"/>
    </physiologicalReaction>
</comment>
<evidence type="ECO:0000259" key="11">
    <source>
        <dbReference type="PROSITE" id="PS51186"/>
    </source>
</evidence>
<protein>
    <recommendedName>
        <fullName evidence="8">L-ornithine N(alpha)-acyltransferase</fullName>
        <ecNumber evidence="7">2.3.2.30</ecNumber>
    </recommendedName>
</protein>
<evidence type="ECO:0000256" key="8">
    <source>
        <dbReference type="ARBA" id="ARBA00039866"/>
    </source>
</evidence>
<keyword evidence="5" id="KW-0012">Acyltransferase</keyword>
<organism evidence="12 13">
    <name type="scientific">Candidatus Methylobacter oryzae</name>
    <dbReference type="NCBI Taxonomy" id="2497749"/>
    <lineage>
        <taxon>Bacteria</taxon>
        <taxon>Pseudomonadati</taxon>
        <taxon>Pseudomonadota</taxon>
        <taxon>Gammaproteobacteria</taxon>
        <taxon>Methylococcales</taxon>
        <taxon>Methylococcaceae</taxon>
        <taxon>Methylobacter</taxon>
    </lineage>
</organism>
<sequence length="300" mass="33381">MKKSDAAIQLKPAKRLESFVIARDGVYAGNLSGTGSAAIARDDVYAAGQRVTGTAAEAEALIKEAQALRFRVFAKEMGAKLKTESEGLDYDEVDSYCDHLIVYDNVNKKIVGYTRLLNQDQAERLGRFYSQSEFNLDQVLTLPGRFLEIGRTCVDPDYRGSAVLTTLWSALVQYALEGQFNYLLGCASITPGPSGFAIDAVYRNIDAKNIAPSSIQVNPSIQVPAELRCERDESGIPPLLKAYFRFGAMVCGEPYWDEDFNCMDLFMLLPLDQLQERYSKHYMRDYCKDQKAPLSTVAAL</sequence>
<comment type="pathway">
    <text evidence="1">Lipid metabolism.</text>
</comment>
<evidence type="ECO:0000313" key="12">
    <source>
        <dbReference type="EMBL" id="TRW89751.1"/>
    </source>
</evidence>
<proteinExistence type="inferred from homology"/>
<dbReference type="EMBL" id="RYFG02000121">
    <property type="protein sequence ID" value="TRW89751.1"/>
    <property type="molecule type" value="Genomic_DNA"/>
</dbReference>
<accession>A0ABY3C4U3</accession>
<evidence type="ECO:0000256" key="6">
    <source>
        <dbReference type="ARBA" id="ARBA00038095"/>
    </source>
</evidence>
<feature type="domain" description="N-acetyltransferase" evidence="11">
    <location>
        <begin position="52"/>
        <end position="272"/>
    </location>
</feature>
<dbReference type="SUPFAM" id="SSF55729">
    <property type="entry name" value="Acyl-CoA N-acyltransferases (Nat)"/>
    <property type="match status" value="1"/>
</dbReference>
<evidence type="ECO:0000313" key="13">
    <source>
        <dbReference type="Proteomes" id="UP000733744"/>
    </source>
</evidence>
<evidence type="ECO:0000256" key="10">
    <source>
        <dbReference type="ARBA" id="ARBA00047785"/>
    </source>
</evidence>
<dbReference type="PANTHER" id="PTHR37323:SF1">
    <property type="entry name" value="L-ORNITHINE N(ALPHA)-ACYLTRANSFERASE"/>
    <property type="match status" value="1"/>
</dbReference>
<dbReference type="PANTHER" id="PTHR37323">
    <property type="entry name" value="GCN5-RELATED N-ACETYLTRANSFERASE"/>
    <property type="match status" value="1"/>
</dbReference>